<dbReference type="Gene3D" id="3.55.50.30">
    <property type="match status" value="1"/>
</dbReference>
<dbReference type="Pfam" id="PF04773">
    <property type="entry name" value="FecR"/>
    <property type="match status" value="1"/>
</dbReference>
<feature type="domain" description="FecR protein" evidence="2">
    <location>
        <begin position="77"/>
        <end position="169"/>
    </location>
</feature>
<keyword evidence="1" id="KW-1133">Transmembrane helix</keyword>
<keyword evidence="5" id="KW-1185">Reference proteome</keyword>
<feature type="transmembrane region" description="Helical" evidence="1">
    <location>
        <begin position="46"/>
        <end position="68"/>
    </location>
</feature>
<dbReference type="PANTHER" id="PTHR30273">
    <property type="entry name" value="PERIPLASMIC SIGNAL SENSOR AND SIGMA FACTOR ACTIVATOR FECR-RELATED"/>
    <property type="match status" value="1"/>
</dbReference>
<dbReference type="Proteomes" id="UP000316778">
    <property type="component" value="Unassembled WGS sequence"/>
</dbReference>
<comment type="caution">
    <text evidence="4">The sequence shown here is derived from an EMBL/GenBank/DDBJ whole genome shotgun (WGS) entry which is preliminary data.</text>
</comment>
<evidence type="ECO:0000259" key="2">
    <source>
        <dbReference type="Pfam" id="PF04773"/>
    </source>
</evidence>
<dbReference type="InterPro" id="IPR006860">
    <property type="entry name" value="FecR"/>
</dbReference>
<feature type="domain" description="Protein FecR C-terminal" evidence="3">
    <location>
        <begin position="216"/>
        <end position="273"/>
    </location>
</feature>
<evidence type="ECO:0000259" key="3">
    <source>
        <dbReference type="Pfam" id="PF16344"/>
    </source>
</evidence>
<keyword evidence="1" id="KW-0812">Transmembrane</keyword>
<protein>
    <submittedName>
        <fullName evidence="4">FecR family protein</fullName>
    </submittedName>
</protein>
<dbReference type="PIRSF" id="PIRSF018266">
    <property type="entry name" value="FecR"/>
    <property type="match status" value="1"/>
</dbReference>
<keyword evidence="1" id="KW-0472">Membrane</keyword>
<sequence length="284" mass="31820">MTSRRENAFIKRMLKESAEARRILSEIEEASTDAQWTAPPRKRFPLFIAAGAALLIIAGAGYFLYSYYGRAPVQWNTIKVASGQHQSVELADSTLVQLNAATTFRYPSHFAGNYREVYLDGEAFFNVAASPKRPFIVHTTRADIKVLGTRFNVRTYDSSFSAALVSGAVMIITPGGQVVKLQPGYMASLNTSSQQLLIASFSSDTLLTWKNGIHRFEKKTLKEVCSMAERVYGIRILVERNAPDTLHYSGVIDRRQPIETLMEDLACSAGEDYYFDREGRLHIK</sequence>
<dbReference type="InterPro" id="IPR012373">
    <property type="entry name" value="Ferrdict_sens_TM"/>
</dbReference>
<name>A0A562SSW6_CHIJA</name>
<evidence type="ECO:0000256" key="1">
    <source>
        <dbReference type="SAM" id="Phobius"/>
    </source>
</evidence>
<dbReference type="PANTHER" id="PTHR30273:SF2">
    <property type="entry name" value="PROTEIN FECR"/>
    <property type="match status" value="1"/>
</dbReference>
<proteinExistence type="predicted"/>
<dbReference type="AlphaFoldDB" id="A0A562SSW6"/>
<dbReference type="Pfam" id="PF16344">
    <property type="entry name" value="FecR_C"/>
    <property type="match status" value="1"/>
</dbReference>
<organism evidence="4 5">
    <name type="scientific">Chitinophaga japonensis</name>
    <name type="common">Flexibacter japonensis</name>
    <dbReference type="NCBI Taxonomy" id="104662"/>
    <lineage>
        <taxon>Bacteria</taxon>
        <taxon>Pseudomonadati</taxon>
        <taxon>Bacteroidota</taxon>
        <taxon>Chitinophagia</taxon>
        <taxon>Chitinophagales</taxon>
        <taxon>Chitinophagaceae</taxon>
        <taxon>Chitinophaga</taxon>
    </lineage>
</organism>
<dbReference type="Gene3D" id="2.60.120.1440">
    <property type="match status" value="1"/>
</dbReference>
<dbReference type="InterPro" id="IPR032508">
    <property type="entry name" value="FecR_C"/>
</dbReference>
<dbReference type="GO" id="GO:0016989">
    <property type="term" value="F:sigma factor antagonist activity"/>
    <property type="evidence" value="ECO:0007669"/>
    <property type="project" value="TreeGrafter"/>
</dbReference>
<accession>A0A562SSW6</accession>
<evidence type="ECO:0000313" key="4">
    <source>
        <dbReference type="EMBL" id="TWI84379.1"/>
    </source>
</evidence>
<reference evidence="4 5" key="1">
    <citation type="journal article" date="2013" name="Stand. Genomic Sci.">
        <title>Genomic Encyclopedia of Type Strains, Phase I: The one thousand microbial genomes (KMG-I) project.</title>
        <authorList>
            <person name="Kyrpides N.C."/>
            <person name="Woyke T."/>
            <person name="Eisen J.A."/>
            <person name="Garrity G."/>
            <person name="Lilburn T.G."/>
            <person name="Beck B.J."/>
            <person name="Whitman W.B."/>
            <person name="Hugenholtz P."/>
            <person name="Klenk H.P."/>
        </authorList>
    </citation>
    <scope>NUCLEOTIDE SEQUENCE [LARGE SCALE GENOMIC DNA]</scope>
    <source>
        <strain evidence="4 5">DSM 13484</strain>
    </source>
</reference>
<evidence type="ECO:0000313" key="5">
    <source>
        <dbReference type="Proteomes" id="UP000316778"/>
    </source>
</evidence>
<gene>
    <name evidence="4" type="ORF">LX66_4746</name>
</gene>
<dbReference type="EMBL" id="VLLG01000005">
    <property type="protein sequence ID" value="TWI84379.1"/>
    <property type="molecule type" value="Genomic_DNA"/>
</dbReference>